<dbReference type="RefSeq" id="WP_139378472.1">
    <property type="nucleotide sequence ID" value="NZ_FUYS01000001.1"/>
</dbReference>
<dbReference type="OrthoDB" id="743079at2"/>
<dbReference type="AlphaFoldDB" id="A0A1T4ZV65"/>
<evidence type="ECO:0000256" key="2">
    <source>
        <dbReference type="ARBA" id="ARBA00022748"/>
    </source>
</evidence>
<feature type="domain" description="Thioredoxin" evidence="5">
    <location>
        <begin position="346"/>
        <end position="503"/>
    </location>
</feature>
<evidence type="ECO:0000256" key="4">
    <source>
        <dbReference type="ARBA" id="ARBA00023284"/>
    </source>
</evidence>
<evidence type="ECO:0000259" key="5">
    <source>
        <dbReference type="PROSITE" id="PS51352"/>
    </source>
</evidence>
<sequence>MHSILAFIPLICGLLSTLGSSINDKPSPLRALKTEVRIEIKDINRSGTNYFTFFPPIGGFFNRYFPITDGYVKKNHQVQISFDLESPSFAQFYLGKDHYLCYIEPGDIVTVTETLEKGQHVVTFQGNHSEANNLYKKRLTPEYRERLTRQILSRLDDHDSLVSYVNAEWKKTIQPYEDLLKKGKLSEVSYSYFYTALYLEFFDRPLLTVLLTEQIPLYQSGKFLAYVFDEHLINSSLTVSCIRGRNFLSCYGRYLKLKNDFRTRLPEYSIFGMYQYYGALSPIQQEFCLASNLVLQEKYAASAYDYEKALAFFKSKFKESPFIPYIASKTTEVKSRVTLKVLTESANDSAKATSTILRYENGQIVIIDSAATLSSLEELAKHYSENSSLYIDFWATWCIPCILEFDNKSKTHQILADKNVMPVYVSIDEPGKMSRWIEIIQRKELNGLHVYAGDVLKNNLETLHKINTIPRYMLTDSQGKTINNDAPRPSDLRSLEEVIGKIN</sequence>
<keyword evidence="2" id="KW-0201">Cytochrome c-type biogenesis</keyword>
<keyword evidence="3" id="KW-1015">Disulfide bond</keyword>
<protein>
    <submittedName>
        <fullName evidence="6">Thioredoxin-like</fullName>
    </submittedName>
</protein>
<dbReference type="PROSITE" id="PS51352">
    <property type="entry name" value="THIOREDOXIN_2"/>
    <property type="match status" value="1"/>
</dbReference>
<dbReference type="InterPro" id="IPR013766">
    <property type="entry name" value="Thioredoxin_domain"/>
</dbReference>
<dbReference type="GO" id="GO:0017004">
    <property type="term" value="P:cytochrome complex assembly"/>
    <property type="evidence" value="ECO:0007669"/>
    <property type="project" value="UniProtKB-KW"/>
</dbReference>
<dbReference type="Gene3D" id="3.40.30.10">
    <property type="entry name" value="Glutaredoxin"/>
    <property type="match status" value="1"/>
</dbReference>
<organism evidence="6 7">
    <name type="scientific">Parapedobacter luteus</name>
    <dbReference type="NCBI Taxonomy" id="623280"/>
    <lineage>
        <taxon>Bacteria</taxon>
        <taxon>Pseudomonadati</taxon>
        <taxon>Bacteroidota</taxon>
        <taxon>Sphingobacteriia</taxon>
        <taxon>Sphingobacteriales</taxon>
        <taxon>Sphingobacteriaceae</taxon>
        <taxon>Parapedobacter</taxon>
    </lineage>
</organism>
<dbReference type="InterPro" id="IPR012336">
    <property type="entry name" value="Thioredoxin-like_fold"/>
</dbReference>
<dbReference type="PANTHER" id="PTHR42852:SF6">
    <property type="entry name" value="THIOL:DISULFIDE INTERCHANGE PROTEIN DSBE"/>
    <property type="match status" value="1"/>
</dbReference>
<dbReference type="Pfam" id="PF13905">
    <property type="entry name" value="Thioredoxin_8"/>
    <property type="match status" value="1"/>
</dbReference>
<evidence type="ECO:0000256" key="3">
    <source>
        <dbReference type="ARBA" id="ARBA00023157"/>
    </source>
</evidence>
<evidence type="ECO:0000256" key="1">
    <source>
        <dbReference type="ARBA" id="ARBA00004196"/>
    </source>
</evidence>
<keyword evidence="4" id="KW-0676">Redox-active center</keyword>
<dbReference type="InterPro" id="IPR050553">
    <property type="entry name" value="Thioredoxin_ResA/DsbE_sf"/>
</dbReference>
<keyword evidence="7" id="KW-1185">Reference proteome</keyword>
<dbReference type="STRING" id="623280.SAMN05660226_00140"/>
<evidence type="ECO:0000313" key="6">
    <source>
        <dbReference type="EMBL" id="SKB26566.1"/>
    </source>
</evidence>
<evidence type="ECO:0000313" key="7">
    <source>
        <dbReference type="Proteomes" id="UP000190541"/>
    </source>
</evidence>
<accession>A0A1T4ZV65</accession>
<dbReference type="EMBL" id="FUYS01000001">
    <property type="protein sequence ID" value="SKB26566.1"/>
    <property type="molecule type" value="Genomic_DNA"/>
</dbReference>
<gene>
    <name evidence="6" type="ORF">SAMN05660226_00140</name>
</gene>
<proteinExistence type="predicted"/>
<dbReference type="Proteomes" id="UP000190541">
    <property type="component" value="Unassembled WGS sequence"/>
</dbReference>
<dbReference type="GO" id="GO:0030313">
    <property type="term" value="C:cell envelope"/>
    <property type="evidence" value="ECO:0007669"/>
    <property type="project" value="UniProtKB-SubCell"/>
</dbReference>
<name>A0A1T4ZV65_9SPHI</name>
<dbReference type="InterPro" id="IPR036249">
    <property type="entry name" value="Thioredoxin-like_sf"/>
</dbReference>
<dbReference type="SUPFAM" id="SSF52833">
    <property type="entry name" value="Thioredoxin-like"/>
    <property type="match status" value="1"/>
</dbReference>
<comment type="subcellular location">
    <subcellularLocation>
        <location evidence="1">Cell envelope</location>
    </subcellularLocation>
</comment>
<reference evidence="6 7" key="1">
    <citation type="submission" date="2017-02" db="EMBL/GenBank/DDBJ databases">
        <authorList>
            <person name="Peterson S.W."/>
        </authorList>
    </citation>
    <scope>NUCLEOTIDE SEQUENCE [LARGE SCALE GENOMIC DNA]</scope>
    <source>
        <strain evidence="6 7">DSM 22899</strain>
    </source>
</reference>
<dbReference type="PANTHER" id="PTHR42852">
    <property type="entry name" value="THIOL:DISULFIDE INTERCHANGE PROTEIN DSBE"/>
    <property type="match status" value="1"/>
</dbReference>